<gene>
    <name evidence="2" type="ORF">IPN75_05260</name>
</gene>
<dbReference type="SUPFAM" id="SSF55961">
    <property type="entry name" value="Bet v1-like"/>
    <property type="match status" value="1"/>
</dbReference>
<dbReference type="InterPro" id="IPR023393">
    <property type="entry name" value="START-like_dom_sf"/>
</dbReference>
<feature type="signal peptide" evidence="1">
    <location>
        <begin position="1"/>
        <end position="21"/>
    </location>
</feature>
<proteinExistence type="predicted"/>
<reference evidence="2" key="1">
    <citation type="submission" date="2020-10" db="EMBL/GenBank/DDBJ databases">
        <title>Connecting structure to function with the recovery of over 1000 high-quality activated sludge metagenome-assembled genomes encoding full-length rRNA genes using long-read sequencing.</title>
        <authorList>
            <person name="Singleton C.M."/>
            <person name="Petriglieri F."/>
            <person name="Kristensen J.M."/>
            <person name="Kirkegaard R.H."/>
            <person name="Michaelsen T.Y."/>
            <person name="Andersen M.H."/>
            <person name="Karst S.M."/>
            <person name="Dueholm M.S."/>
            <person name="Nielsen P.H."/>
            <person name="Albertsen M."/>
        </authorList>
    </citation>
    <scope>NUCLEOTIDE SEQUENCE</scope>
    <source>
        <strain evidence="2">OdNE_18-Q3-R46-58_BAT3C.305</strain>
    </source>
</reference>
<protein>
    <submittedName>
        <fullName evidence="2">SRPBCC family protein</fullName>
    </submittedName>
</protein>
<dbReference type="EMBL" id="JADKBR010000003">
    <property type="protein sequence ID" value="MBK8889831.1"/>
    <property type="molecule type" value="Genomic_DNA"/>
</dbReference>
<evidence type="ECO:0000256" key="1">
    <source>
        <dbReference type="SAM" id="SignalP"/>
    </source>
</evidence>
<dbReference type="Gene3D" id="3.30.530.20">
    <property type="match status" value="1"/>
</dbReference>
<evidence type="ECO:0000313" key="2">
    <source>
        <dbReference type="EMBL" id="MBK8889831.1"/>
    </source>
</evidence>
<dbReference type="InterPro" id="IPR019587">
    <property type="entry name" value="Polyketide_cyclase/dehydratase"/>
</dbReference>
<dbReference type="AlphaFoldDB" id="A0A9D7LLK3"/>
<name>A0A9D7LLK3_9RHOO</name>
<organism evidence="2 3">
    <name type="scientific">Candidatus Dechloromonas phosphorivorans</name>
    <dbReference type="NCBI Taxonomy" id="2899244"/>
    <lineage>
        <taxon>Bacteria</taxon>
        <taxon>Pseudomonadati</taxon>
        <taxon>Pseudomonadota</taxon>
        <taxon>Betaproteobacteria</taxon>
        <taxon>Rhodocyclales</taxon>
        <taxon>Azonexaceae</taxon>
        <taxon>Dechloromonas</taxon>
    </lineage>
</organism>
<keyword evidence="1" id="KW-0732">Signal</keyword>
<accession>A0A9D7LLK3</accession>
<feature type="chain" id="PRO_5038614978" evidence="1">
    <location>
        <begin position="22"/>
        <end position="193"/>
    </location>
</feature>
<dbReference type="Pfam" id="PF10604">
    <property type="entry name" value="Polyketide_cyc2"/>
    <property type="match status" value="1"/>
</dbReference>
<dbReference type="Proteomes" id="UP000808146">
    <property type="component" value="Unassembled WGS sequence"/>
</dbReference>
<sequence length="193" mass="21403">MSIRIVLISLLICLSLGSAHCGGKEVTVTVSESGDGFIVKATIRPPVSPRTAWDVLVDFDHMASILNNLTASRVDSKNGNVLIVKQEGVARFGIFSYPFKAEREIRLDPPRRILARNLSGTLKRMESDLQLIPTGAHGVRIEYRAELAFDSIIAGLFGVSFLNHEVEEQFLAMVEEMKRREARLASDPIEPKQ</sequence>
<comment type="caution">
    <text evidence="2">The sequence shown here is derived from an EMBL/GenBank/DDBJ whole genome shotgun (WGS) entry which is preliminary data.</text>
</comment>
<evidence type="ECO:0000313" key="3">
    <source>
        <dbReference type="Proteomes" id="UP000808146"/>
    </source>
</evidence>